<reference evidence="6" key="1">
    <citation type="journal article" date="2019" name="Int. J. Syst. Evol. Microbiol.">
        <title>The Global Catalogue of Microorganisms (GCM) 10K type strain sequencing project: providing services to taxonomists for standard genome sequencing and annotation.</title>
        <authorList>
            <consortium name="The Broad Institute Genomics Platform"/>
            <consortium name="The Broad Institute Genome Sequencing Center for Infectious Disease"/>
            <person name="Wu L."/>
            <person name="Ma J."/>
        </authorList>
    </citation>
    <scope>NUCLEOTIDE SEQUENCE [LARGE SCALE GENOMIC DNA]</scope>
    <source>
        <strain evidence="6">CGMCC 1.19032</strain>
    </source>
</reference>
<dbReference type="PANTHER" id="PTHR43280:SF28">
    <property type="entry name" value="HTH-TYPE TRANSCRIPTIONAL ACTIVATOR RHAS"/>
    <property type="match status" value="1"/>
</dbReference>
<feature type="domain" description="HTH araC/xylS-type" evidence="4">
    <location>
        <begin position="180"/>
        <end position="278"/>
    </location>
</feature>
<evidence type="ECO:0000256" key="2">
    <source>
        <dbReference type="ARBA" id="ARBA00023125"/>
    </source>
</evidence>
<dbReference type="EMBL" id="JBHSGS010000046">
    <property type="protein sequence ID" value="MFC4719762.1"/>
    <property type="molecule type" value="Genomic_DNA"/>
</dbReference>
<protein>
    <submittedName>
        <fullName evidence="5">AraC family transcriptional regulator</fullName>
    </submittedName>
</protein>
<name>A0ABV9MUS4_9ENTE</name>
<dbReference type="SUPFAM" id="SSF46689">
    <property type="entry name" value="Homeodomain-like"/>
    <property type="match status" value="2"/>
</dbReference>
<dbReference type="InterPro" id="IPR018060">
    <property type="entry name" value="HTH_AraC"/>
</dbReference>
<proteinExistence type="predicted"/>
<sequence>MSLFDLKKNQANITAFYALSLTNFDMSLHQHESCEIMYVKKGHCFIYTQSEKRTLYEGDFVFLDAHVPHRLFVDNRSPCSLLNLEFSVGEQGEIALANLRKHCSFLQQKTQAFPTVFFAYDNNRLKQPLQKLIGTLSKNSLQNTQSEDTFLIDLLFQQCLLELGNLLHTNTTPTPSPYLEKALLYISEHLEEELRVPNIANYVGINKSYLHALFSEQLGTTIATYINQKRLEQACFLLANSELSITDVAFKIGYNSRQHFSQTFTQHYGLSPKAYKLQKQSIEHQKDNVGQFRKQSNENNWEVIKMKNERSI</sequence>
<gene>
    <name evidence="5" type="ORF">ACFO5I_08455</name>
</gene>
<comment type="caution">
    <text evidence="5">The sequence shown here is derived from an EMBL/GenBank/DDBJ whole genome shotgun (WGS) entry which is preliminary data.</text>
</comment>
<keyword evidence="6" id="KW-1185">Reference proteome</keyword>
<dbReference type="RefSeq" id="WP_204653185.1">
    <property type="nucleotide sequence ID" value="NZ_JAFBFD010000006.1"/>
</dbReference>
<dbReference type="Pfam" id="PF02311">
    <property type="entry name" value="AraC_binding"/>
    <property type="match status" value="1"/>
</dbReference>
<accession>A0ABV9MUS4</accession>
<dbReference type="Pfam" id="PF12833">
    <property type="entry name" value="HTH_18"/>
    <property type="match status" value="1"/>
</dbReference>
<dbReference type="PANTHER" id="PTHR43280">
    <property type="entry name" value="ARAC-FAMILY TRANSCRIPTIONAL REGULATOR"/>
    <property type="match status" value="1"/>
</dbReference>
<dbReference type="Gene3D" id="1.10.10.60">
    <property type="entry name" value="Homeodomain-like"/>
    <property type="match status" value="2"/>
</dbReference>
<dbReference type="SUPFAM" id="SSF51182">
    <property type="entry name" value="RmlC-like cupins"/>
    <property type="match status" value="1"/>
</dbReference>
<dbReference type="PROSITE" id="PS00041">
    <property type="entry name" value="HTH_ARAC_FAMILY_1"/>
    <property type="match status" value="1"/>
</dbReference>
<evidence type="ECO:0000256" key="3">
    <source>
        <dbReference type="ARBA" id="ARBA00023163"/>
    </source>
</evidence>
<dbReference type="PROSITE" id="PS01124">
    <property type="entry name" value="HTH_ARAC_FAMILY_2"/>
    <property type="match status" value="1"/>
</dbReference>
<organism evidence="5 6">
    <name type="scientific">Enterococcus lemanii</name>
    <dbReference type="NCBI Taxonomy" id="1159752"/>
    <lineage>
        <taxon>Bacteria</taxon>
        <taxon>Bacillati</taxon>
        <taxon>Bacillota</taxon>
        <taxon>Bacilli</taxon>
        <taxon>Lactobacillales</taxon>
        <taxon>Enterococcaceae</taxon>
        <taxon>Enterococcus</taxon>
    </lineage>
</organism>
<dbReference type="InterPro" id="IPR003313">
    <property type="entry name" value="AraC-bd"/>
</dbReference>
<dbReference type="InterPro" id="IPR018062">
    <property type="entry name" value="HTH_AraC-typ_CS"/>
</dbReference>
<evidence type="ECO:0000259" key="4">
    <source>
        <dbReference type="PROSITE" id="PS01124"/>
    </source>
</evidence>
<keyword evidence="1" id="KW-0805">Transcription regulation</keyword>
<dbReference type="InterPro" id="IPR014710">
    <property type="entry name" value="RmlC-like_jellyroll"/>
</dbReference>
<dbReference type="InterPro" id="IPR011051">
    <property type="entry name" value="RmlC_Cupin_sf"/>
</dbReference>
<dbReference type="Gene3D" id="2.60.120.10">
    <property type="entry name" value="Jelly Rolls"/>
    <property type="match status" value="1"/>
</dbReference>
<dbReference type="PRINTS" id="PR00032">
    <property type="entry name" value="HTHARAC"/>
</dbReference>
<dbReference type="InterPro" id="IPR009057">
    <property type="entry name" value="Homeodomain-like_sf"/>
</dbReference>
<keyword evidence="3" id="KW-0804">Transcription</keyword>
<evidence type="ECO:0000313" key="6">
    <source>
        <dbReference type="Proteomes" id="UP001595969"/>
    </source>
</evidence>
<keyword evidence="2" id="KW-0238">DNA-binding</keyword>
<evidence type="ECO:0000256" key="1">
    <source>
        <dbReference type="ARBA" id="ARBA00023015"/>
    </source>
</evidence>
<dbReference type="Proteomes" id="UP001595969">
    <property type="component" value="Unassembled WGS sequence"/>
</dbReference>
<dbReference type="InterPro" id="IPR020449">
    <property type="entry name" value="Tscrpt_reg_AraC-type_HTH"/>
</dbReference>
<evidence type="ECO:0000313" key="5">
    <source>
        <dbReference type="EMBL" id="MFC4719762.1"/>
    </source>
</evidence>
<dbReference type="SMART" id="SM00342">
    <property type="entry name" value="HTH_ARAC"/>
    <property type="match status" value="1"/>
</dbReference>